<keyword evidence="2" id="KW-0813">Transport</keyword>
<gene>
    <name evidence="7" type="ORF">HNR59_000601</name>
</gene>
<dbReference type="PROSITE" id="PS50893">
    <property type="entry name" value="ABC_TRANSPORTER_2"/>
    <property type="match status" value="1"/>
</dbReference>
<dbReference type="Pfam" id="PF00005">
    <property type="entry name" value="ABC_tran"/>
    <property type="match status" value="1"/>
</dbReference>
<dbReference type="PROSITE" id="PS00211">
    <property type="entry name" value="ABC_TRANSPORTER_1"/>
    <property type="match status" value="1"/>
</dbReference>
<dbReference type="SUPFAM" id="SSF52540">
    <property type="entry name" value="P-loop containing nucleoside triphosphate hydrolases"/>
    <property type="match status" value="1"/>
</dbReference>
<keyword evidence="4 7" id="KW-0067">ATP-binding</keyword>
<organism evidence="7 8">
    <name type="scientific">Aquamicrobium lusatiense</name>
    <dbReference type="NCBI Taxonomy" id="89772"/>
    <lineage>
        <taxon>Bacteria</taxon>
        <taxon>Pseudomonadati</taxon>
        <taxon>Pseudomonadota</taxon>
        <taxon>Alphaproteobacteria</taxon>
        <taxon>Hyphomicrobiales</taxon>
        <taxon>Phyllobacteriaceae</taxon>
        <taxon>Aquamicrobium</taxon>
    </lineage>
</organism>
<sequence>MSALLNVSGLDCFYGEVQVLHGLELALHKGEVLCLMGRNGAGKTTTLKAIMGLVRPRSGSIVMNGPENGPSGSTELTELAAHEVPKRGIGYVPQGRRLFAEMTVRENLEIGLNTRRKGTDTLESVLDLFPLLRERLKQQSGTLSGGEQQMLAMARALCLEPQILLLDEPTEGLMPSMIQKIRETVLALRHRGVSTILVEQRAEAVLALADRVTFIENGHSRETVAIAELKADPSALRRYVGIG</sequence>
<reference evidence="7 8" key="1">
    <citation type="submission" date="2020-08" db="EMBL/GenBank/DDBJ databases">
        <title>Genomic Encyclopedia of Type Strains, Phase IV (KMG-IV): sequencing the most valuable type-strain genomes for metagenomic binning, comparative biology and taxonomic classification.</title>
        <authorList>
            <person name="Goeker M."/>
        </authorList>
    </citation>
    <scope>NUCLEOTIDE SEQUENCE [LARGE SCALE GENOMIC DNA]</scope>
    <source>
        <strain evidence="7 8">DSM 11099</strain>
    </source>
</reference>
<dbReference type="InterPro" id="IPR017871">
    <property type="entry name" value="ABC_transporter-like_CS"/>
</dbReference>
<dbReference type="PANTHER" id="PTHR43820:SF4">
    <property type="entry name" value="HIGH-AFFINITY BRANCHED-CHAIN AMINO ACID TRANSPORT ATP-BINDING PROTEIN LIVF"/>
    <property type="match status" value="1"/>
</dbReference>
<evidence type="ECO:0000256" key="3">
    <source>
        <dbReference type="ARBA" id="ARBA00022741"/>
    </source>
</evidence>
<dbReference type="InterPro" id="IPR027417">
    <property type="entry name" value="P-loop_NTPase"/>
</dbReference>
<dbReference type="PANTHER" id="PTHR43820">
    <property type="entry name" value="HIGH-AFFINITY BRANCHED-CHAIN AMINO ACID TRANSPORT ATP-BINDING PROTEIN LIVF"/>
    <property type="match status" value="1"/>
</dbReference>
<accession>A0A7W9RZB2</accession>
<dbReference type="GO" id="GO:0016887">
    <property type="term" value="F:ATP hydrolysis activity"/>
    <property type="evidence" value="ECO:0007669"/>
    <property type="project" value="InterPro"/>
</dbReference>
<dbReference type="InterPro" id="IPR003593">
    <property type="entry name" value="AAA+_ATPase"/>
</dbReference>
<evidence type="ECO:0000313" key="7">
    <source>
        <dbReference type="EMBL" id="MBB6011256.1"/>
    </source>
</evidence>
<dbReference type="EMBL" id="JACHEU010000001">
    <property type="protein sequence ID" value="MBB6011256.1"/>
    <property type="molecule type" value="Genomic_DNA"/>
</dbReference>
<keyword evidence="8" id="KW-1185">Reference proteome</keyword>
<keyword evidence="3" id="KW-0547">Nucleotide-binding</keyword>
<feature type="domain" description="ABC transporter" evidence="6">
    <location>
        <begin position="5"/>
        <end position="242"/>
    </location>
</feature>
<dbReference type="AlphaFoldDB" id="A0A7W9RZB2"/>
<dbReference type="CDD" id="cd03224">
    <property type="entry name" value="ABC_TM1139_LivF_branched"/>
    <property type="match status" value="1"/>
</dbReference>
<evidence type="ECO:0000313" key="8">
    <source>
        <dbReference type="Proteomes" id="UP000533306"/>
    </source>
</evidence>
<evidence type="ECO:0000256" key="1">
    <source>
        <dbReference type="ARBA" id="ARBA00005417"/>
    </source>
</evidence>
<comment type="similarity">
    <text evidence="1">Belongs to the ABC transporter superfamily.</text>
</comment>
<evidence type="ECO:0000259" key="6">
    <source>
        <dbReference type="PROSITE" id="PS50893"/>
    </source>
</evidence>
<dbReference type="RefSeq" id="WP_183825797.1">
    <property type="nucleotide sequence ID" value="NZ_JACHEU010000001.1"/>
</dbReference>
<name>A0A7W9RZB2_9HYPH</name>
<dbReference type="GO" id="GO:0015807">
    <property type="term" value="P:L-amino acid transport"/>
    <property type="evidence" value="ECO:0007669"/>
    <property type="project" value="TreeGrafter"/>
</dbReference>
<evidence type="ECO:0000256" key="5">
    <source>
        <dbReference type="ARBA" id="ARBA00022970"/>
    </source>
</evidence>
<evidence type="ECO:0000256" key="2">
    <source>
        <dbReference type="ARBA" id="ARBA00022448"/>
    </source>
</evidence>
<proteinExistence type="inferred from homology"/>
<dbReference type="GO" id="GO:0005524">
    <property type="term" value="F:ATP binding"/>
    <property type="evidence" value="ECO:0007669"/>
    <property type="project" value="UniProtKB-KW"/>
</dbReference>
<dbReference type="SMART" id="SM00382">
    <property type="entry name" value="AAA"/>
    <property type="match status" value="1"/>
</dbReference>
<dbReference type="InterPro" id="IPR003439">
    <property type="entry name" value="ABC_transporter-like_ATP-bd"/>
</dbReference>
<dbReference type="InterPro" id="IPR052156">
    <property type="entry name" value="BCAA_Transport_ATP-bd_LivF"/>
</dbReference>
<evidence type="ECO:0000256" key="4">
    <source>
        <dbReference type="ARBA" id="ARBA00022840"/>
    </source>
</evidence>
<comment type="caution">
    <text evidence="7">The sequence shown here is derived from an EMBL/GenBank/DDBJ whole genome shotgun (WGS) entry which is preliminary data.</text>
</comment>
<dbReference type="GO" id="GO:0015658">
    <property type="term" value="F:branched-chain amino acid transmembrane transporter activity"/>
    <property type="evidence" value="ECO:0007669"/>
    <property type="project" value="TreeGrafter"/>
</dbReference>
<dbReference type="Gene3D" id="3.40.50.300">
    <property type="entry name" value="P-loop containing nucleotide triphosphate hydrolases"/>
    <property type="match status" value="1"/>
</dbReference>
<dbReference type="Proteomes" id="UP000533306">
    <property type="component" value="Unassembled WGS sequence"/>
</dbReference>
<protein>
    <submittedName>
        <fullName evidence="7">Branched-chain amino acid transport system ATP-binding protein</fullName>
    </submittedName>
</protein>
<keyword evidence="5" id="KW-0029">Amino-acid transport</keyword>